<protein>
    <submittedName>
        <fullName evidence="1">Uncharacterized protein</fullName>
    </submittedName>
</protein>
<evidence type="ECO:0000313" key="1">
    <source>
        <dbReference type="EMBL" id="KDQ54191.1"/>
    </source>
</evidence>
<name>A0A067PV28_9AGAM</name>
<dbReference type="EMBL" id="KL197730">
    <property type="protein sequence ID" value="KDQ54191.1"/>
    <property type="molecule type" value="Genomic_DNA"/>
</dbReference>
<dbReference type="Proteomes" id="UP000027265">
    <property type="component" value="Unassembled WGS sequence"/>
</dbReference>
<proteinExistence type="predicted"/>
<dbReference type="HOGENOM" id="CLU_1475382_0_0_1"/>
<gene>
    <name evidence="1" type="ORF">JAAARDRAFT_49488</name>
</gene>
<evidence type="ECO:0000313" key="2">
    <source>
        <dbReference type="Proteomes" id="UP000027265"/>
    </source>
</evidence>
<keyword evidence="2" id="KW-1185">Reference proteome</keyword>
<dbReference type="AlphaFoldDB" id="A0A067PV28"/>
<sequence length="183" mass="20538">MAWCLCCNKVIPARTEREYLKGCARPLAKAHTAAMHPTTATYKENLKGFPVTSTTIRNQQGMLLDTGVHGEDNEGGMDIEIDGLMFGLGDFGGLWWRSMMMTTMRLTEGLGSERWNGMTAPVTDMTMWMATCQVLPQRRGSENGIFRNLLKQPVVSNDSLNEKDMLILRAFALKVNNHIHQML</sequence>
<organism evidence="1 2">
    <name type="scientific">Jaapia argillacea MUCL 33604</name>
    <dbReference type="NCBI Taxonomy" id="933084"/>
    <lineage>
        <taxon>Eukaryota</taxon>
        <taxon>Fungi</taxon>
        <taxon>Dikarya</taxon>
        <taxon>Basidiomycota</taxon>
        <taxon>Agaricomycotina</taxon>
        <taxon>Agaricomycetes</taxon>
        <taxon>Agaricomycetidae</taxon>
        <taxon>Jaapiales</taxon>
        <taxon>Jaapiaceae</taxon>
        <taxon>Jaapia</taxon>
    </lineage>
</organism>
<dbReference type="InParanoid" id="A0A067PV28"/>
<accession>A0A067PV28</accession>
<reference evidence="2" key="1">
    <citation type="journal article" date="2014" name="Proc. Natl. Acad. Sci. U.S.A.">
        <title>Extensive sampling of basidiomycete genomes demonstrates inadequacy of the white-rot/brown-rot paradigm for wood decay fungi.</title>
        <authorList>
            <person name="Riley R."/>
            <person name="Salamov A.A."/>
            <person name="Brown D.W."/>
            <person name="Nagy L.G."/>
            <person name="Floudas D."/>
            <person name="Held B.W."/>
            <person name="Levasseur A."/>
            <person name="Lombard V."/>
            <person name="Morin E."/>
            <person name="Otillar R."/>
            <person name="Lindquist E.A."/>
            <person name="Sun H."/>
            <person name="LaButti K.M."/>
            <person name="Schmutz J."/>
            <person name="Jabbour D."/>
            <person name="Luo H."/>
            <person name="Baker S.E."/>
            <person name="Pisabarro A.G."/>
            <person name="Walton J.D."/>
            <person name="Blanchette R.A."/>
            <person name="Henrissat B."/>
            <person name="Martin F."/>
            <person name="Cullen D."/>
            <person name="Hibbett D.S."/>
            <person name="Grigoriev I.V."/>
        </authorList>
    </citation>
    <scope>NUCLEOTIDE SEQUENCE [LARGE SCALE GENOMIC DNA]</scope>
    <source>
        <strain evidence="2">MUCL 33604</strain>
    </source>
</reference>